<name>A0A1W6UVD4_VIBAL</name>
<keyword evidence="1" id="KW-0614">Plasmid</keyword>
<protein>
    <submittedName>
        <fullName evidence="1">Uncharacterized protein</fullName>
    </submittedName>
</protein>
<proteinExistence type="predicted"/>
<dbReference type="EMBL" id="CP017904">
    <property type="protein sequence ID" value="ARP21889.1"/>
    <property type="molecule type" value="Genomic_DNA"/>
</dbReference>
<dbReference type="RefSeq" id="WP_086048465.1">
    <property type="nucleotide sequence ID" value="NZ_CP017893.1"/>
</dbReference>
<geneLocation type="plasmid" evidence="1">
    <name>pL289</name>
</geneLocation>
<reference evidence="1" key="1">
    <citation type="submission" date="2016-10" db="EMBL/GenBank/DDBJ databases">
        <title>The High Quality Genome of Vibrio alginolyticus K01M1.</title>
        <authorList>
            <person name="Wendling C."/>
            <person name="Chibani C.M."/>
            <person name="Hertel R."/>
            <person name="Sproer C."/>
            <person name="Bunk B."/>
            <person name="Overmann J."/>
            <person name="Roth O."/>
            <person name="Liesegang H."/>
        </authorList>
    </citation>
    <scope>NUCLEOTIDE SEQUENCE</scope>
    <source>
        <strain evidence="1">K05K4</strain>
        <plasmid evidence="1">pL289</plasmid>
    </source>
</reference>
<sequence>MASKLCLLGSEYHQQFVLADSMRVSQIIGIEQLQEQMSDWLLNDEAVCLITNLPKALVVSVLESELVTSPAKIESISISSPELEIWLKLAGIDARFGDPCFGNSNHNADNLYSVFTRYLDCAIEVNACLQSAEDNSHQHELSCDVSEPVVRLYPTGERQDTLVFCQRFYGLHYASILSKGTLPQGEPIQDPRLLRYLRESLSEQISKVTVPGFCKVTCQKDVDLLDIPKGYSKWLSINQLKALLRHYDESYFELTDVWVFKEHKSIENEFITEQSNWLSVTFGVALTIETTQKPANTWTRLFIACEEKAFWLNLIHDVLSRFEVTVSGYGGGALSFYCWNGELERVCNFIRQRAAVLKHWDKQVEANIQEIINGLDVIIGFESESIDLTNDTLNQPISVR</sequence>
<evidence type="ECO:0000313" key="1">
    <source>
        <dbReference type="EMBL" id="ARP21889.1"/>
    </source>
</evidence>
<accession>A0A1W6UVD4</accession>
<dbReference type="AlphaFoldDB" id="A0A1W6UVD4"/>
<organism evidence="1">
    <name type="scientific">Vibrio alginolyticus</name>
    <dbReference type="NCBI Taxonomy" id="663"/>
    <lineage>
        <taxon>Bacteria</taxon>
        <taxon>Pseudomonadati</taxon>
        <taxon>Pseudomonadota</taxon>
        <taxon>Gammaproteobacteria</taxon>
        <taxon>Vibrionales</taxon>
        <taxon>Vibrionaceae</taxon>
        <taxon>Vibrio</taxon>
    </lineage>
</organism>
<gene>
    <name evidence="1" type="ORF">K05K4_51870</name>
</gene>